<protein>
    <submittedName>
        <fullName evidence="3">DUF3732 domain-containing protein</fullName>
    </submittedName>
</protein>
<dbReference type="Gene3D" id="3.40.50.300">
    <property type="entry name" value="P-loop containing nucleotide triphosphate hydrolases"/>
    <property type="match status" value="1"/>
</dbReference>
<feature type="domain" description="Rad50/SbcC-type AAA" evidence="2">
    <location>
        <begin position="22"/>
        <end position="225"/>
    </location>
</feature>
<dbReference type="RefSeq" id="WP_171629026.1">
    <property type="nucleotide sequence ID" value="NZ_WHNY01000009.1"/>
</dbReference>
<dbReference type="InterPro" id="IPR027417">
    <property type="entry name" value="P-loop_NTPase"/>
</dbReference>
<evidence type="ECO:0000259" key="2">
    <source>
        <dbReference type="Pfam" id="PF13476"/>
    </source>
</evidence>
<proteinExistence type="predicted"/>
<dbReference type="Proteomes" id="UP000653578">
    <property type="component" value="Unassembled WGS sequence"/>
</dbReference>
<accession>A0ABX1X4I7</accession>
<reference evidence="3 4" key="1">
    <citation type="submission" date="2019-10" db="EMBL/GenBank/DDBJ databases">
        <title>Description of Paenibacillus humi sp. nov.</title>
        <authorList>
            <person name="Carlier A."/>
            <person name="Qi S."/>
        </authorList>
    </citation>
    <scope>NUCLEOTIDE SEQUENCE [LARGE SCALE GENOMIC DNA]</scope>
    <source>
        <strain evidence="3 4">LMG 31461</strain>
    </source>
</reference>
<name>A0ABX1X4I7_9BACL</name>
<gene>
    <name evidence="3" type="ORF">GC096_04050</name>
</gene>
<evidence type="ECO:0000313" key="3">
    <source>
        <dbReference type="EMBL" id="NOU63219.1"/>
    </source>
</evidence>
<feature type="coiled-coil region" evidence="1">
    <location>
        <begin position="199"/>
        <end position="229"/>
    </location>
</feature>
<evidence type="ECO:0000313" key="4">
    <source>
        <dbReference type="Proteomes" id="UP000653578"/>
    </source>
</evidence>
<dbReference type="Pfam" id="PF12532">
    <property type="entry name" value="DUF3732"/>
    <property type="match status" value="1"/>
</dbReference>
<organism evidence="3 4">
    <name type="scientific">Paenibacillus plantarum</name>
    <dbReference type="NCBI Taxonomy" id="2654975"/>
    <lineage>
        <taxon>Bacteria</taxon>
        <taxon>Bacillati</taxon>
        <taxon>Bacillota</taxon>
        <taxon>Bacilli</taxon>
        <taxon>Bacillales</taxon>
        <taxon>Paenibacillaceae</taxon>
        <taxon>Paenibacillus</taxon>
    </lineage>
</organism>
<evidence type="ECO:0000256" key="1">
    <source>
        <dbReference type="SAM" id="Coils"/>
    </source>
</evidence>
<dbReference type="EMBL" id="WHNY01000009">
    <property type="protein sequence ID" value="NOU63219.1"/>
    <property type="molecule type" value="Genomic_DNA"/>
</dbReference>
<dbReference type="Pfam" id="PF13476">
    <property type="entry name" value="AAA_23"/>
    <property type="match status" value="1"/>
</dbReference>
<dbReference type="InterPro" id="IPR038729">
    <property type="entry name" value="Rad50/SbcC_AAA"/>
</dbReference>
<keyword evidence="4" id="KW-1185">Reference proteome</keyword>
<keyword evidence="1" id="KW-0175">Coiled coil</keyword>
<dbReference type="InterPro" id="IPR022205">
    <property type="entry name" value="DUF3732"/>
</dbReference>
<sequence length="665" mass="77009">MYFKIAHIILWPKDDTKEKRVISFDLNKINVITGDSQKGKSSIIPIVDYCLGSSKCTIPVGVIREKTEWFGVVIQFEDRKRLFARKEPGVQIQSGEVYINEDFKEIDEISNPFSMTNVKFLKNRLNEISNMPFLTLTDQTDDDSSGKRASFRDFSAFQFQPQHIVANPYTLFFKADTAENQQRLKNIFPLVLGAINKKTLILKQELKLLEQELQKKQRKLAEINQYTDNWMLQLKDYYSKAREYGLLKNAPESSSEWTSQIYVEYLMNVSIDNSVSVLQVDIHATERAVKELQNLTKEEVDISRDIGTERHNLHKFLSLFDSEKKYHASLKTQLERMEPVSWLSKFVEPNQECIFCGAVSNQAYEELQHLAEHIVKISESSNFIDKSYDILDREIIKRKSKLSELESSLNTIRKQKLLLEVESENIRAIRQTENEVYRYLGRLEKGLEDYALVHGHSEMQDEINILEQEIEKLRSKVNPKLLAQNLKGKLQQVSNSIATYAKFLGVENPNDPVLLDVVNLTLRKQSEGRDDFLWEIGSGANWMGYHIATLLALHDHFLGLDWNPVSQFIIIDQPSQVYFPDKLQKQSVTEYTPDDILKVQKIFTAFAAHLSNSRARGSSAAQIILIEHADEITWKAHEDDVHLVKRWRDDEESEDRALIPSEWLD</sequence>
<comment type="caution">
    <text evidence="3">The sequence shown here is derived from an EMBL/GenBank/DDBJ whole genome shotgun (WGS) entry which is preliminary data.</text>
</comment>